<feature type="compositionally biased region" description="Acidic residues" evidence="1">
    <location>
        <begin position="88"/>
        <end position="106"/>
    </location>
</feature>
<protein>
    <submittedName>
        <fullName evidence="3">Uncharacterized protein</fullName>
    </submittedName>
</protein>
<organism evidence="3 4">
    <name type="scientific">Tritrichomonas musculus</name>
    <dbReference type="NCBI Taxonomy" id="1915356"/>
    <lineage>
        <taxon>Eukaryota</taxon>
        <taxon>Metamonada</taxon>
        <taxon>Parabasalia</taxon>
        <taxon>Tritrichomonadida</taxon>
        <taxon>Tritrichomonadidae</taxon>
        <taxon>Tritrichomonas</taxon>
    </lineage>
</organism>
<name>A0ABR2H5X2_9EUKA</name>
<evidence type="ECO:0000313" key="3">
    <source>
        <dbReference type="EMBL" id="KAK8841627.1"/>
    </source>
</evidence>
<accession>A0ABR2H5X2</accession>
<evidence type="ECO:0000313" key="4">
    <source>
        <dbReference type="Proteomes" id="UP001470230"/>
    </source>
</evidence>
<feature type="region of interest" description="Disordered" evidence="1">
    <location>
        <begin position="88"/>
        <end position="117"/>
    </location>
</feature>
<gene>
    <name evidence="3" type="ORF">M9Y10_027252</name>
</gene>
<comment type="caution">
    <text evidence="3">The sequence shown here is derived from an EMBL/GenBank/DDBJ whole genome shotgun (WGS) entry which is preliminary data.</text>
</comment>
<feature type="region of interest" description="Disordered" evidence="1">
    <location>
        <begin position="887"/>
        <end position="909"/>
    </location>
</feature>
<keyword evidence="2" id="KW-0812">Transmembrane</keyword>
<keyword evidence="4" id="KW-1185">Reference proteome</keyword>
<evidence type="ECO:0000256" key="2">
    <source>
        <dbReference type="SAM" id="Phobius"/>
    </source>
</evidence>
<keyword evidence="2" id="KW-1133">Transmembrane helix</keyword>
<sequence>MFLLLAILAISKNFKKKLFLKENGDEEGDETFALLKIVLENLDDFLNGGVNSDIYKKTLGSMGDFSGLYETFTTKLSNKTLQIYDEIYNPDDENDDSGSDNDDDYDYGSSSSKKMPKGAISNLIDTETKLYDVIDGMKEMFEDEDYQKMFNAISEIVSQLGPELAKAANIDFGAINNIYKYVVNNKNNGNDGVKIGIILDYLGLPKDWVPQVKKVVANFDNTVPVSTLFDGLNCATQYNTFVSKIEKLKVPKDATTKFLSVNNVIEAVSSGINLFRAINTNFIQKYFDSLVKPIITTYGIKPINIFEVGLSDRANPLLNVINIVKGYENSCKKESDTDYIKCTVYNYVLEFAKEMFCYEGYNYTTGEYIYDPKCVANIFKTLEDYVKPFTDEEVDLKKFLVDKFELEKGTVEFIFGLIANLTDAKKNYLDILEGTSLLFSKDDVLEYDFLFYRGVPYHTVIKNVTSLVRFMNTVDDNSNFKLIFDYLNMSDYWGALAGYIDLIDKDTSLCTIYDYEGEECKELTDYIKQIAANFITDEPLNDILTRYLEEMADYLTVIAIPALKSLNNNFGDFLSGGYKSAIPFLNDMFEATLKESVSFTNIVQNGGGAIDSIISLIDELIPSFVKQLPIFGDLYSKSIEKSRQLISVFKDNKNVRGILDTFCDGIGIFVEMLANAAKAYVNEKTATVTVVKGLTPTNFLDVFNTASGISKLEDLGIKKIISAIKYDGSKAMLLAANNLNDVIPVKTISENSAALSSAMKKNDLKLDTVATSLGVTKEDLKETLKSTVQTAVSSPSEVVKDVAVSMGADEQEIKKVLEGISDMSQNAAEGKPVTTDPKKTYDTGGGNKKGKGLPLGAIIGIVVGCVVVVGIAIFLGVYFGVIRKRNRGSSEKQNDSDGGDKKEEKNDDL</sequence>
<evidence type="ECO:0000256" key="1">
    <source>
        <dbReference type="SAM" id="MobiDB-lite"/>
    </source>
</evidence>
<reference evidence="3 4" key="1">
    <citation type="submission" date="2024-04" db="EMBL/GenBank/DDBJ databases">
        <title>Tritrichomonas musculus Genome.</title>
        <authorList>
            <person name="Alves-Ferreira E."/>
            <person name="Grigg M."/>
            <person name="Lorenzi H."/>
            <person name="Galac M."/>
        </authorList>
    </citation>
    <scope>NUCLEOTIDE SEQUENCE [LARGE SCALE GENOMIC DNA]</scope>
    <source>
        <strain evidence="3 4">EAF2021</strain>
    </source>
</reference>
<dbReference type="EMBL" id="JAPFFF010000041">
    <property type="protein sequence ID" value="KAK8841627.1"/>
    <property type="molecule type" value="Genomic_DNA"/>
</dbReference>
<feature type="region of interest" description="Disordered" evidence="1">
    <location>
        <begin position="824"/>
        <end position="847"/>
    </location>
</feature>
<proteinExistence type="predicted"/>
<keyword evidence="2" id="KW-0472">Membrane</keyword>
<feature type="compositionally biased region" description="Basic and acidic residues" evidence="1">
    <location>
        <begin position="888"/>
        <end position="909"/>
    </location>
</feature>
<feature type="transmembrane region" description="Helical" evidence="2">
    <location>
        <begin position="857"/>
        <end position="882"/>
    </location>
</feature>
<dbReference type="Proteomes" id="UP001470230">
    <property type="component" value="Unassembled WGS sequence"/>
</dbReference>